<dbReference type="EMBL" id="JBFOLK010000013">
    <property type="protein sequence ID" value="KAL2466042.1"/>
    <property type="molecule type" value="Genomic_DNA"/>
</dbReference>
<proteinExistence type="predicted"/>
<evidence type="ECO:0000313" key="1">
    <source>
        <dbReference type="EMBL" id="KAL2466042.1"/>
    </source>
</evidence>
<dbReference type="AlphaFoldDB" id="A0ABD1PR13"/>
<protein>
    <submittedName>
        <fullName evidence="1">CCHC-type domain-containing protein</fullName>
    </submittedName>
</protein>
<name>A0ABD1PR13_9LAMI</name>
<keyword evidence="2" id="KW-1185">Reference proteome</keyword>
<organism evidence="1 2">
    <name type="scientific">Abeliophyllum distichum</name>
    <dbReference type="NCBI Taxonomy" id="126358"/>
    <lineage>
        <taxon>Eukaryota</taxon>
        <taxon>Viridiplantae</taxon>
        <taxon>Streptophyta</taxon>
        <taxon>Embryophyta</taxon>
        <taxon>Tracheophyta</taxon>
        <taxon>Spermatophyta</taxon>
        <taxon>Magnoliopsida</taxon>
        <taxon>eudicotyledons</taxon>
        <taxon>Gunneridae</taxon>
        <taxon>Pentapetalae</taxon>
        <taxon>asterids</taxon>
        <taxon>lamiids</taxon>
        <taxon>Lamiales</taxon>
        <taxon>Oleaceae</taxon>
        <taxon>Forsythieae</taxon>
        <taxon>Abeliophyllum</taxon>
    </lineage>
</organism>
<sequence>MKQTRYYFYLFEVGEIGPHMSEWNAEASLPVIEQTHEKVCSSSLEEESALVVVVPGRIDYENDWIVDSGCSNHVTGDKEKLKIITEYKWTPQMVDLLDSK</sequence>
<comment type="caution">
    <text evidence="1">The sequence shown here is derived from an EMBL/GenBank/DDBJ whole genome shotgun (WGS) entry which is preliminary data.</text>
</comment>
<accession>A0ABD1PR13</accession>
<gene>
    <name evidence="1" type="ORF">Adt_41893</name>
</gene>
<dbReference type="Proteomes" id="UP001604336">
    <property type="component" value="Unassembled WGS sequence"/>
</dbReference>
<evidence type="ECO:0000313" key="2">
    <source>
        <dbReference type="Proteomes" id="UP001604336"/>
    </source>
</evidence>
<reference evidence="2" key="1">
    <citation type="submission" date="2024-07" db="EMBL/GenBank/DDBJ databases">
        <title>Two chromosome-level genome assemblies of Korean endemic species Abeliophyllum distichum and Forsythia ovata (Oleaceae).</title>
        <authorList>
            <person name="Jang H."/>
        </authorList>
    </citation>
    <scope>NUCLEOTIDE SEQUENCE [LARGE SCALE GENOMIC DNA]</scope>
</reference>